<evidence type="ECO:0000313" key="1">
    <source>
        <dbReference type="EMBL" id="KZL20578.1"/>
    </source>
</evidence>
<dbReference type="Pfam" id="PF20370">
    <property type="entry name" value="DUF6665"/>
    <property type="match status" value="1"/>
</dbReference>
<dbReference type="OrthoDB" id="9814981at2"/>
<sequence length="108" mass="12021">MSFRLPQTLSNPLEMSEQESALAYEISQEKAQTLGRLGRQLASKLKDLANETDQDARNDLKSDAAGVLYEFMVFREACGLTGAEKVLELYNVPVDVRARMGPNLTKAR</sequence>
<dbReference type="Proteomes" id="UP000076577">
    <property type="component" value="Unassembled WGS sequence"/>
</dbReference>
<dbReference type="RefSeq" id="WP_068003390.1">
    <property type="nucleotide sequence ID" value="NZ_FOFM01000007.1"/>
</dbReference>
<evidence type="ECO:0000313" key="2">
    <source>
        <dbReference type="Proteomes" id="UP000076577"/>
    </source>
</evidence>
<gene>
    <name evidence="1" type="ORF">PsAD2_01064</name>
</gene>
<organism evidence="1 2">
    <name type="scientific">Pseudovibrio axinellae</name>
    <dbReference type="NCBI Taxonomy" id="989403"/>
    <lineage>
        <taxon>Bacteria</taxon>
        <taxon>Pseudomonadati</taxon>
        <taxon>Pseudomonadota</taxon>
        <taxon>Alphaproteobacteria</taxon>
        <taxon>Hyphomicrobiales</taxon>
        <taxon>Stappiaceae</taxon>
        <taxon>Pseudovibrio</taxon>
    </lineage>
</organism>
<dbReference type="STRING" id="989403.SAMN05421798_107313"/>
<reference evidence="1 2" key="1">
    <citation type="journal article" date="2016" name="Front. Microbiol.">
        <title>Comparative Genomic Analysis Reveals a Diverse Repertoire of Genes Involved in Prokaryote-Eukaryote Interactions within the Pseudovibrio Genus.</title>
        <authorList>
            <person name="Romano S."/>
            <person name="Fernandez-Guerra A."/>
            <person name="Reen F.J."/>
            <person name="Glockner F.O."/>
            <person name="Crowley S.P."/>
            <person name="O'Sullivan O."/>
            <person name="Cotter P.D."/>
            <person name="Adams C."/>
            <person name="Dobson A.D."/>
            <person name="O'Gara F."/>
        </authorList>
    </citation>
    <scope>NUCLEOTIDE SEQUENCE [LARGE SCALE GENOMIC DNA]</scope>
    <source>
        <strain evidence="1 2">Ad2</strain>
    </source>
</reference>
<keyword evidence="2" id="KW-1185">Reference proteome</keyword>
<proteinExistence type="predicted"/>
<dbReference type="AlphaFoldDB" id="A0A166A334"/>
<dbReference type="EMBL" id="LMCB01000006">
    <property type="protein sequence ID" value="KZL20578.1"/>
    <property type="molecule type" value="Genomic_DNA"/>
</dbReference>
<name>A0A166A334_9HYPH</name>
<protein>
    <submittedName>
        <fullName evidence="1">Uncharacterized protein</fullName>
    </submittedName>
</protein>
<dbReference type="InterPro" id="IPR046606">
    <property type="entry name" value="DUF6665"/>
</dbReference>
<accession>A0A166A334</accession>
<dbReference type="PATRIC" id="fig|989403.3.peg.1145"/>
<comment type="caution">
    <text evidence="1">The sequence shown here is derived from an EMBL/GenBank/DDBJ whole genome shotgun (WGS) entry which is preliminary data.</text>
</comment>